<keyword evidence="3 5" id="KW-1133">Transmembrane helix</keyword>
<dbReference type="PANTHER" id="PTHR12714:SF24">
    <property type="entry name" value="SLR1182 PROTEIN"/>
    <property type="match status" value="1"/>
</dbReference>
<evidence type="ECO:0000256" key="3">
    <source>
        <dbReference type="ARBA" id="ARBA00022989"/>
    </source>
</evidence>
<accession>A0A1M5QEW7</accession>
<proteinExistence type="predicted"/>
<comment type="subcellular location">
    <subcellularLocation>
        <location evidence="1">Endomembrane system</location>
        <topology evidence="1">Multi-pass membrane protein</topology>
    </subcellularLocation>
</comment>
<feature type="transmembrane region" description="Helical" evidence="5">
    <location>
        <begin position="14"/>
        <end position="32"/>
    </location>
</feature>
<dbReference type="RefSeq" id="WP_073301144.1">
    <property type="nucleotide sequence ID" value="NZ_FQXA01000004.1"/>
</dbReference>
<organism evidence="6 7">
    <name type="scientific">Stutzerimonas xanthomarina DSM 18231</name>
    <dbReference type="NCBI Taxonomy" id="1403346"/>
    <lineage>
        <taxon>Bacteria</taxon>
        <taxon>Pseudomonadati</taxon>
        <taxon>Pseudomonadota</taxon>
        <taxon>Gammaproteobacteria</taxon>
        <taxon>Pseudomonadales</taxon>
        <taxon>Pseudomonadaceae</taxon>
        <taxon>Stutzerimonas</taxon>
    </lineage>
</organism>
<dbReference type="AlphaFoldDB" id="A0A1M5QEW7"/>
<sequence length="153" mass="17887">MSHASTRMIPPPPLVYLAFIGCAWGLSTWLPLDLPVHELAFYAGWVSITLGIVLMLWSALEMHRYHTTINPYGKPSSLLQSGPFRFSRNPIYLADTFIYCGVGLLLNSIWPWLLLPMLILCMQRTVIIHEEHLLLRLFGDDYRMYRRRVRRWI</sequence>
<evidence type="ECO:0000313" key="6">
    <source>
        <dbReference type="EMBL" id="SHH12572.1"/>
    </source>
</evidence>
<evidence type="ECO:0000256" key="1">
    <source>
        <dbReference type="ARBA" id="ARBA00004127"/>
    </source>
</evidence>
<keyword evidence="6" id="KW-0489">Methyltransferase</keyword>
<dbReference type="GeneID" id="98636933"/>
<keyword evidence="4 5" id="KW-0472">Membrane</keyword>
<reference evidence="6 7" key="1">
    <citation type="submission" date="2016-11" db="EMBL/GenBank/DDBJ databases">
        <authorList>
            <person name="Jaros S."/>
            <person name="Januszkiewicz K."/>
            <person name="Wedrychowicz H."/>
        </authorList>
    </citation>
    <scope>NUCLEOTIDE SEQUENCE [LARGE SCALE GENOMIC DNA]</scope>
    <source>
        <strain evidence="6 7">DSM 18231</strain>
    </source>
</reference>
<dbReference type="PROSITE" id="PS51257">
    <property type="entry name" value="PROKAR_LIPOPROTEIN"/>
    <property type="match status" value="1"/>
</dbReference>
<evidence type="ECO:0000313" key="7">
    <source>
        <dbReference type="Proteomes" id="UP000184000"/>
    </source>
</evidence>
<dbReference type="InterPro" id="IPR007318">
    <property type="entry name" value="Phopholipid_MeTrfase"/>
</dbReference>
<evidence type="ECO:0000256" key="2">
    <source>
        <dbReference type="ARBA" id="ARBA00022692"/>
    </source>
</evidence>
<evidence type="ECO:0000256" key="5">
    <source>
        <dbReference type="SAM" id="Phobius"/>
    </source>
</evidence>
<dbReference type="GO" id="GO:0032259">
    <property type="term" value="P:methylation"/>
    <property type="evidence" value="ECO:0007669"/>
    <property type="project" value="UniProtKB-KW"/>
</dbReference>
<protein>
    <submittedName>
        <fullName evidence="6">Protein-S-isoprenylcysteine O-methyltransferase Ste14</fullName>
    </submittedName>
</protein>
<dbReference type="GO" id="GO:0012505">
    <property type="term" value="C:endomembrane system"/>
    <property type="evidence" value="ECO:0007669"/>
    <property type="project" value="UniProtKB-SubCell"/>
</dbReference>
<dbReference type="GO" id="GO:0008168">
    <property type="term" value="F:methyltransferase activity"/>
    <property type="evidence" value="ECO:0007669"/>
    <property type="project" value="UniProtKB-KW"/>
</dbReference>
<feature type="transmembrane region" description="Helical" evidence="5">
    <location>
        <begin position="96"/>
        <end position="115"/>
    </location>
</feature>
<dbReference type="Proteomes" id="UP000184000">
    <property type="component" value="Unassembled WGS sequence"/>
</dbReference>
<name>A0A1M5QEW7_9GAMM</name>
<dbReference type="PANTHER" id="PTHR12714">
    <property type="entry name" value="PROTEIN-S ISOPRENYLCYSTEINE O-METHYLTRANSFERASE"/>
    <property type="match status" value="1"/>
</dbReference>
<dbReference type="Pfam" id="PF04191">
    <property type="entry name" value="PEMT"/>
    <property type="match status" value="1"/>
</dbReference>
<evidence type="ECO:0000256" key="4">
    <source>
        <dbReference type="ARBA" id="ARBA00023136"/>
    </source>
</evidence>
<dbReference type="EMBL" id="FQXA01000004">
    <property type="protein sequence ID" value="SHH12572.1"/>
    <property type="molecule type" value="Genomic_DNA"/>
</dbReference>
<keyword evidence="6" id="KW-0808">Transferase</keyword>
<keyword evidence="2 5" id="KW-0812">Transmembrane</keyword>
<feature type="transmembrane region" description="Helical" evidence="5">
    <location>
        <begin position="39"/>
        <end position="60"/>
    </location>
</feature>
<dbReference type="Gene3D" id="1.20.120.1630">
    <property type="match status" value="1"/>
</dbReference>
<gene>
    <name evidence="6" type="ORF">SAMN02744645_2581</name>
</gene>